<keyword evidence="2" id="KW-1185">Reference proteome</keyword>
<dbReference type="OrthoDB" id="885191at2759"/>
<protein>
    <submittedName>
        <fullName evidence="1">Uncharacterized protein</fullName>
    </submittedName>
</protein>
<dbReference type="STRING" id="180498.A0A067K251"/>
<sequence>MNRDSCYSLLGWGLARLFNKLDDFHQCKTLASGSKIYSEWPFLDNVLQELLDQLLCNREDEPSIYSFISKAQQDAGAYTREISVIDEKEVQDTGPPALFWINLLGGRHPCWCFLCQSSTRIRRKVNYVDNLSSESELENHVVAKKRRNVPNNQGDPIYQKSRLKRKRSLVVAGKEHEITAGKRYKSFLVADSSTMHPVADDIKGAPEVNVVEFEKENVQPALLKSSQPSVKLEITELCDVLKLPVCPSALIGVLSRGPTYSCALMTVFLPLLL</sequence>
<dbReference type="EMBL" id="KK914761">
    <property type="protein sequence ID" value="KDP29133.1"/>
    <property type="molecule type" value="Genomic_DNA"/>
</dbReference>
<dbReference type="AlphaFoldDB" id="A0A067K251"/>
<dbReference type="Proteomes" id="UP000027138">
    <property type="component" value="Unassembled WGS sequence"/>
</dbReference>
<evidence type="ECO:0000313" key="1">
    <source>
        <dbReference type="EMBL" id="KDP29133.1"/>
    </source>
</evidence>
<proteinExistence type="predicted"/>
<reference evidence="1 2" key="1">
    <citation type="journal article" date="2014" name="PLoS ONE">
        <title>Global Analysis of Gene Expression Profiles in Physic Nut (Jatropha curcas L.) Seedlings Exposed to Salt Stress.</title>
        <authorList>
            <person name="Zhang L."/>
            <person name="Zhang C."/>
            <person name="Wu P."/>
            <person name="Chen Y."/>
            <person name="Li M."/>
            <person name="Jiang H."/>
            <person name="Wu G."/>
        </authorList>
    </citation>
    <scope>NUCLEOTIDE SEQUENCE [LARGE SCALE GENOMIC DNA]</scope>
    <source>
        <strain evidence="2">cv. GZQX0401</strain>
        <tissue evidence="1">Young leaves</tissue>
    </source>
</reference>
<accession>A0A067K251</accession>
<organism evidence="1 2">
    <name type="scientific">Jatropha curcas</name>
    <name type="common">Barbados nut</name>
    <dbReference type="NCBI Taxonomy" id="180498"/>
    <lineage>
        <taxon>Eukaryota</taxon>
        <taxon>Viridiplantae</taxon>
        <taxon>Streptophyta</taxon>
        <taxon>Embryophyta</taxon>
        <taxon>Tracheophyta</taxon>
        <taxon>Spermatophyta</taxon>
        <taxon>Magnoliopsida</taxon>
        <taxon>eudicotyledons</taxon>
        <taxon>Gunneridae</taxon>
        <taxon>Pentapetalae</taxon>
        <taxon>rosids</taxon>
        <taxon>fabids</taxon>
        <taxon>Malpighiales</taxon>
        <taxon>Euphorbiaceae</taxon>
        <taxon>Crotonoideae</taxon>
        <taxon>Jatropheae</taxon>
        <taxon>Jatropha</taxon>
    </lineage>
</organism>
<evidence type="ECO:0000313" key="2">
    <source>
        <dbReference type="Proteomes" id="UP000027138"/>
    </source>
</evidence>
<gene>
    <name evidence="1" type="ORF">JCGZ_16522</name>
</gene>
<name>A0A067K251_JATCU</name>